<proteinExistence type="inferred from homology"/>
<dbReference type="OrthoDB" id="66881at2759"/>
<dbReference type="PANTHER" id="PTHR43098:SF3">
    <property type="entry name" value="L-ORNITHINE N(5)-MONOOXYGENASE-RELATED"/>
    <property type="match status" value="1"/>
</dbReference>
<dbReference type="InParanoid" id="A0A136IWI7"/>
<evidence type="ECO:0000256" key="1">
    <source>
        <dbReference type="ARBA" id="ARBA00001974"/>
    </source>
</evidence>
<dbReference type="EMBL" id="KQ964255">
    <property type="protein sequence ID" value="KXJ89265.1"/>
    <property type="molecule type" value="Genomic_DNA"/>
</dbReference>
<dbReference type="STRING" id="196109.A0A136IWI7"/>
<protein>
    <recommendedName>
        <fullName evidence="10">FAD/NAD(P)-binding domain-containing protein</fullName>
    </recommendedName>
</protein>
<dbReference type="GO" id="GO:0050660">
    <property type="term" value="F:flavin adenine dinucleotide binding"/>
    <property type="evidence" value="ECO:0007669"/>
    <property type="project" value="InterPro"/>
</dbReference>
<evidence type="ECO:0008006" key="10">
    <source>
        <dbReference type="Google" id="ProtNLM"/>
    </source>
</evidence>
<dbReference type="AlphaFoldDB" id="A0A136IWI7"/>
<keyword evidence="6" id="KW-0560">Oxidoreductase</keyword>
<reference evidence="9" key="1">
    <citation type="submission" date="2016-02" db="EMBL/GenBank/DDBJ databases">
        <title>Draft genome sequence of Microdochium bolleyi, a fungal endophyte of beachgrass.</title>
        <authorList>
            <consortium name="DOE Joint Genome Institute"/>
            <person name="David A.S."/>
            <person name="May G."/>
            <person name="Haridas S."/>
            <person name="Lim J."/>
            <person name="Wang M."/>
            <person name="Labutti K."/>
            <person name="Lipzen A."/>
            <person name="Barry K."/>
            <person name="Grigoriev I.V."/>
        </authorList>
    </citation>
    <scope>NUCLEOTIDE SEQUENCE [LARGE SCALE GENOMIC DNA]</scope>
    <source>
        <strain evidence="9">J235TASD1</strain>
    </source>
</reference>
<dbReference type="Proteomes" id="UP000070501">
    <property type="component" value="Unassembled WGS sequence"/>
</dbReference>
<evidence type="ECO:0000256" key="6">
    <source>
        <dbReference type="ARBA" id="ARBA00023002"/>
    </source>
</evidence>
<dbReference type="Gene3D" id="3.50.50.60">
    <property type="entry name" value="FAD/NAD(P)-binding domain"/>
    <property type="match status" value="2"/>
</dbReference>
<evidence type="ECO:0000313" key="9">
    <source>
        <dbReference type="Proteomes" id="UP000070501"/>
    </source>
</evidence>
<evidence type="ECO:0000313" key="8">
    <source>
        <dbReference type="EMBL" id="KXJ89265.1"/>
    </source>
</evidence>
<keyword evidence="5" id="KW-0521">NADP</keyword>
<organism evidence="8 9">
    <name type="scientific">Microdochium bolleyi</name>
    <dbReference type="NCBI Taxonomy" id="196109"/>
    <lineage>
        <taxon>Eukaryota</taxon>
        <taxon>Fungi</taxon>
        <taxon>Dikarya</taxon>
        <taxon>Ascomycota</taxon>
        <taxon>Pezizomycotina</taxon>
        <taxon>Sordariomycetes</taxon>
        <taxon>Xylariomycetidae</taxon>
        <taxon>Xylariales</taxon>
        <taxon>Microdochiaceae</taxon>
        <taxon>Microdochium</taxon>
    </lineage>
</organism>
<accession>A0A136IWI7</accession>
<evidence type="ECO:0000256" key="5">
    <source>
        <dbReference type="ARBA" id="ARBA00022857"/>
    </source>
</evidence>
<keyword evidence="4" id="KW-0274">FAD</keyword>
<gene>
    <name evidence="8" type="ORF">Micbo1qcDRAFT_149805</name>
</gene>
<dbReference type="PRINTS" id="PR00411">
    <property type="entry name" value="PNDRDTASEI"/>
</dbReference>
<keyword evidence="7" id="KW-0503">Monooxygenase</keyword>
<sequence length="557" mass="61892">MGSVSLPESPDVIVVGAGFSGLYALHRFAQLGLTTRCFESGSDVGGVWHWNRYPGARVDSEFPFYQLNLPKLWRGFDFTERFPDHVEIRRYLNHVADTLQLRQRIEFDSKVTSARWSEADRKWTVTTSAGHQVSARYLFSCTGLLHKTNTPNFPGLDKYKGTVHHSGDWSDSIGDLAGQRVCVVGAGATGVQIVSALGKTAARLTSLVRRPSYCLPMANRSLSPAEVAAWKPMLPSILGVARKTSASGLLATRPAESIWSVPEAEREAYYEYLWRAGGFGFGQGNYPDMIVDAKANRIAYDFWCKKTRKRITDPKKRDILAPLEPPYPFMTRRVPLEHDYYDVVNRDNVDVVDLKATPIKEFTETGVVFEGGGSCEFEHLIMATGFESFSGSLVNMGLLDKNGRDIKDIWAETGIETYMGLSIHGFPNFFMCYSPQAPTALSNGPTIIECQVDYVVDAIQALETQAGPTAARIEPTRAAQEAWCQMVDAMARPTLFVQTESWWTASNIEGRKPQMLTYLGGIPEYEKQIRETIGGGWKGYDVGRKAERGVGLPTSVM</sequence>
<dbReference type="SUPFAM" id="SSF51905">
    <property type="entry name" value="FAD/NAD(P)-binding domain"/>
    <property type="match status" value="1"/>
</dbReference>
<evidence type="ECO:0000256" key="2">
    <source>
        <dbReference type="ARBA" id="ARBA00010139"/>
    </source>
</evidence>
<keyword evidence="3" id="KW-0285">Flavoprotein</keyword>
<dbReference type="PANTHER" id="PTHR43098">
    <property type="entry name" value="L-ORNITHINE N(5)-MONOOXYGENASE-RELATED"/>
    <property type="match status" value="1"/>
</dbReference>
<keyword evidence="9" id="KW-1185">Reference proteome</keyword>
<dbReference type="GO" id="GO:0004499">
    <property type="term" value="F:N,N-dimethylaniline monooxygenase activity"/>
    <property type="evidence" value="ECO:0007669"/>
    <property type="project" value="InterPro"/>
</dbReference>
<dbReference type="PRINTS" id="PR00368">
    <property type="entry name" value="FADPNR"/>
</dbReference>
<evidence type="ECO:0000256" key="3">
    <source>
        <dbReference type="ARBA" id="ARBA00022630"/>
    </source>
</evidence>
<comment type="similarity">
    <text evidence="2">Belongs to the FAD-binding monooxygenase family.</text>
</comment>
<comment type="cofactor">
    <cofactor evidence="1">
        <name>FAD</name>
        <dbReference type="ChEBI" id="CHEBI:57692"/>
    </cofactor>
</comment>
<evidence type="ECO:0000256" key="7">
    <source>
        <dbReference type="ARBA" id="ARBA00023033"/>
    </source>
</evidence>
<dbReference type="InterPro" id="IPR036188">
    <property type="entry name" value="FAD/NAD-bd_sf"/>
</dbReference>
<dbReference type="Pfam" id="PF00743">
    <property type="entry name" value="FMO-like"/>
    <property type="match status" value="1"/>
</dbReference>
<name>A0A136IWI7_9PEZI</name>
<evidence type="ECO:0000256" key="4">
    <source>
        <dbReference type="ARBA" id="ARBA00022827"/>
    </source>
</evidence>
<dbReference type="GO" id="GO:0050661">
    <property type="term" value="F:NADP binding"/>
    <property type="evidence" value="ECO:0007669"/>
    <property type="project" value="InterPro"/>
</dbReference>
<dbReference type="InterPro" id="IPR020946">
    <property type="entry name" value="Flavin_mOase-like"/>
</dbReference>
<dbReference type="InterPro" id="IPR050775">
    <property type="entry name" value="FAD-binding_Monooxygenases"/>
</dbReference>